<name>A0A8K0A576_BRALA</name>
<gene>
    <name evidence="2" type="primary">GPM6A</name>
    <name evidence="2" type="ORF">BLAG_LOCUS21309</name>
</gene>
<dbReference type="GO" id="GO:0005886">
    <property type="term" value="C:plasma membrane"/>
    <property type="evidence" value="ECO:0007669"/>
    <property type="project" value="TreeGrafter"/>
</dbReference>
<keyword evidence="1" id="KW-0812">Transmembrane</keyword>
<keyword evidence="1" id="KW-1133">Transmembrane helix</keyword>
<dbReference type="PANTHER" id="PTHR11683:SF12">
    <property type="entry name" value="M6, ISOFORM F"/>
    <property type="match status" value="1"/>
</dbReference>
<keyword evidence="3" id="KW-1185">Reference proteome</keyword>
<reference evidence="2" key="1">
    <citation type="submission" date="2022-01" db="EMBL/GenBank/DDBJ databases">
        <authorList>
            <person name="Braso-Vives M."/>
        </authorList>
    </citation>
    <scope>NUCLEOTIDE SEQUENCE</scope>
</reference>
<dbReference type="Pfam" id="PF01275">
    <property type="entry name" value="Myelin_PLP"/>
    <property type="match status" value="1"/>
</dbReference>
<feature type="transmembrane region" description="Helical" evidence="1">
    <location>
        <begin position="12"/>
        <end position="37"/>
    </location>
</feature>
<accession>A0A8K0A576</accession>
<dbReference type="PRINTS" id="PR00214">
    <property type="entry name" value="MYELINPLP"/>
</dbReference>
<proteinExistence type="predicted"/>
<dbReference type="OrthoDB" id="9993736at2759"/>
<sequence>MVVLPSTNDRFPGWTLLATLLCLAGAGLYCPTLFMAIMQTKELFTMGGRQPSAEFELLVEVIRWTCVGLAAWMGLMSLVFLCVGCMAKNVTDVKSYGGYSSNVRGGICNGFTIVITYLLFLLWLGVSCFSVLPVFLFYLTARVAVTAAGSSGGCINLQQFGLDVLFNNVTAASNDTVTTTAVPTGLTPTAAANATWNFNVPWEFCETDLTKFQGADGDHLFLLYILALVGALLVTLSMVHFLMAQAANFVHIRESREALKYEDTKQKEEQELNIIMNSRQNLAGNW</sequence>
<organism evidence="2 3">
    <name type="scientific">Branchiostoma lanceolatum</name>
    <name type="common">Common lancelet</name>
    <name type="synonym">Amphioxus lanceolatum</name>
    <dbReference type="NCBI Taxonomy" id="7740"/>
    <lineage>
        <taxon>Eukaryota</taxon>
        <taxon>Metazoa</taxon>
        <taxon>Chordata</taxon>
        <taxon>Cephalochordata</taxon>
        <taxon>Leptocardii</taxon>
        <taxon>Amphioxiformes</taxon>
        <taxon>Branchiostomatidae</taxon>
        <taxon>Branchiostoma</taxon>
    </lineage>
</organism>
<protein>
    <submittedName>
        <fullName evidence="2">GPM6A protein</fullName>
    </submittedName>
</protein>
<dbReference type="PANTHER" id="PTHR11683">
    <property type="entry name" value="MYELIN PROTEOLIPID"/>
    <property type="match status" value="1"/>
</dbReference>
<feature type="transmembrane region" description="Helical" evidence="1">
    <location>
        <begin position="221"/>
        <end position="243"/>
    </location>
</feature>
<evidence type="ECO:0000256" key="1">
    <source>
        <dbReference type="SAM" id="Phobius"/>
    </source>
</evidence>
<dbReference type="InterPro" id="IPR001614">
    <property type="entry name" value="Myelin_PLP"/>
</dbReference>
<evidence type="ECO:0000313" key="2">
    <source>
        <dbReference type="EMBL" id="CAH1268340.1"/>
    </source>
</evidence>
<feature type="transmembrane region" description="Helical" evidence="1">
    <location>
        <begin position="61"/>
        <end position="86"/>
    </location>
</feature>
<evidence type="ECO:0000313" key="3">
    <source>
        <dbReference type="Proteomes" id="UP000838412"/>
    </source>
</evidence>
<dbReference type="Proteomes" id="UP000838412">
    <property type="component" value="Chromosome 6"/>
</dbReference>
<dbReference type="AlphaFoldDB" id="A0A8K0A576"/>
<dbReference type="EMBL" id="OV696691">
    <property type="protein sequence ID" value="CAH1268340.1"/>
    <property type="molecule type" value="Genomic_DNA"/>
</dbReference>
<keyword evidence="1" id="KW-0472">Membrane</keyword>
<dbReference type="GO" id="GO:0031175">
    <property type="term" value="P:neuron projection development"/>
    <property type="evidence" value="ECO:0007669"/>
    <property type="project" value="TreeGrafter"/>
</dbReference>
<feature type="transmembrane region" description="Helical" evidence="1">
    <location>
        <begin position="107"/>
        <end position="132"/>
    </location>
</feature>